<dbReference type="InterPro" id="IPR017927">
    <property type="entry name" value="FAD-bd_FR_type"/>
</dbReference>
<evidence type="ECO:0000256" key="15">
    <source>
        <dbReference type="ARBA" id="ARBA00023180"/>
    </source>
</evidence>
<dbReference type="InterPro" id="IPR010255">
    <property type="entry name" value="Haem_peroxidase_sf"/>
</dbReference>
<evidence type="ECO:0000256" key="13">
    <source>
        <dbReference type="ARBA" id="ARBA00023002"/>
    </source>
</evidence>
<reference evidence="23 24" key="1">
    <citation type="submission" date="2019-07" db="EMBL/GenBank/DDBJ databases">
        <title>Draft genome assembly of a fouling barnacle, Amphibalanus amphitrite (Darwin, 1854): The first reference genome for Thecostraca.</title>
        <authorList>
            <person name="Kim W."/>
        </authorList>
    </citation>
    <scope>NUCLEOTIDE SEQUENCE [LARGE SCALE GENOMIC DNA]</scope>
    <source>
        <strain evidence="23">SNU_AA5</strain>
        <tissue evidence="23">Soma without cirri and trophi</tissue>
    </source>
</reference>
<dbReference type="Pfam" id="PF13499">
    <property type="entry name" value="EF-hand_7"/>
    <property type="match status" value="1"/>
</dbReference>
<dbReference type="Pfam" id="PF08030">
    <property type="entry name" value="NAD_binding_6"/>
    <property type="match status" value="1"/>
</dbReference>
<feature type="transmembrane region" description="Helical" evidence="20">
    <location>
        <begin position="1010"/>
        <end position="1029"/>
    </location>
</feature>
<protein>
    <recommendedName>
        <fullName evidence="3">NAD(P)H oxidase (H2O2-forming)</fullName>
        <ecNumber evidence="3">1.6.3.1</ecNumber>
    </recommendedName>
</protein>
<dbReference type="SUPFAM" id="SSF63380">
    <property type="entry name" value="Riboflavin synthase domain-like"/>
    <property type="match status" value="1"/>
</dbReference>
<keyword evidence="12 20" id="KW-1133">Transmembrane helix</keyword>
<evidence type="ECO:0000259" key="21">
    <source>
        <dbReference type="PROSITE" id="PS50222"/>
    </source>
</evidence>
<feature type="domain" description="FAD-binding FR-type" evidence="22">
    <location>
        <begin position="1121"/>
        <end position="1228"/>
    </location>
</feature>
<dbReference type="GO" id="GO:0016020">
    <property type="term" value="C:membrane"/>
    <property type="evidence" value="ECO:0007669"/>
    <property type="project" value="UniProtKB-SubCell"/>
</dbReference>
<evidence type="ECO:0000256" key="1">
    <source>
        <dbReference type="ARBA" id="ARBA00004141"/>
    </source>
</evidence>
<dbReference type="SUPFAM" id="SSF48113">
    <property type="entry name" value="Heme-dependent peroxidases"/>
    <property type="match status" value="1"/>
</dbReference>
<dbReference type="Gene3D" id="1.10.238.10">
    <property type="entry name" value="EF-hand"/>
    <property type="match status" value="1"/>
</dbReference>
<evidence type="ECO:0000256" key="12">
    <source>
        <dbReference type="ARBA" id="ARBA00022989"/>
    </source>
</evidence>
<evidence type="ECO:0000256" key="18">
    <source>
        <dbReference type="ARBA" id="ARBA00048762"/>
    </source>
</evidence>
<feature type="domain" description="EF-hand" evidence="21">
    <location>
        <begin position="835"/>
        <end position="870"/>
    </location>
</feature>
<evidence type="ECO:0000256" key="4">
    <source>
        <dbReference type="ARBA" id="ARBA00022559"/>
    </source>
</evidence>
<evidence type="ECO:0000256" key="2">
    <source>
        <dbReference type="ARBA" id="ARBA00005644"/>
    </source>
</evidence>
<keyword evidence="19" id="KW-0408">Iron</keyword>
<evidence type="ECO:0000256" key="16">
    <source>
        <dbReference type="ARBA" id="ARBA00023324"/>
    </source>
</evidence>
<dbReference type="InterPro" id="IPR002048">
    <property type="entry name" value="EF_hand_dom"/>
</dbReference>
<comment type="caution">
    <text evidence="23">The sequence shown here is derived from an EMBL/GenBank/DDBJ whole genome shotgun (WGS) entry which is preliminary data.</text>
</comment>
<dbReference type="SUPFAM" id="SSF52343">
    <property type="entry name" value="Ferredoxin reductase-like, C-terminal NADP-linked domain"/>
    <property type="match status" value="1"/>
</dbReference>
<keyword evidence="24" id="KW-1185">Reference proteome</keyword>
<comment type="catalytic activity">
    <reaction evidence="17">
        <text>NADH + O2 + H(+) = H2O2 + NAD(+)</text>
        <dbReference type="Rhea" id="RHEA:11264"/>
        <dbReference type="ChEBI" id="CHEBI:15378"/>
        <dbReference type="ChEBI" id="CHEBI:15379"/>
        <dbReference type="ChEBI" id="CHEBI:16240"/>
        <dbReference type="ChEBI" id="CHEBI:57540"/>
        <dbReference type="ChEBI" id="CHEBI:57945"/>
        <dbReference type="EC" id="1.6.3.1"/>
    </reaction>
</comment>
<dbReference type="GO" id="GO:0016175">
    <property type="term" value="F:superoxide-generating NAD(P)H oxidase activity"/>
    <property type="evidence" value="ECO:0007669"/>
    <property type="project" value="UniProtKB-ARBA"/>
</dbReference>
<dbReference type="OrthoDB" id="167398at2759"/>
<evidence type="ECO:0000256" key="5">
    <source>
        <dbReference type="ARBA" id="ARBA00022630"/>
    </source>
</evidence>
<feature type="transmembrane region" description="Helical" evidence="20">
    <location>
        <begin position="1094"/>
        <end position="1113"/>
    </location>
</feature>
<evidence type="ECO:0000256" key="17">
    <source>
        <dbReference type="ARBA" id="ARBA00047455"/>
    </source>
</evidence>
<dbReference type="CDD" id="cd06186">
    <property type="entry name" value="NOX_Duox_like_FAD_NADP"/>
    <property type="match status" value="1"/>
</dbReference>
<dbReference type="GO" id="GO:0004601">
    <property type="term" value="F:peroxidase activity"/>
    <property type="evidence" value="ECO:0007669"/>
    <property type="project" value="UniProtKB-KW"/>
</dbReference>
<dbReference type="GO" id="GO:0016174">
    <property type="term" value="F:NAD(P)H oxidase H2O2-forming activity"/>
    <property type="evidence" value="ECO:0007669"/>
    <property type="project" value="UniProtKB-EC"/>
</dbReference>
<keyword evidence="6 20" id="KW-0812">Transmembrane</keyword>
<dbReference type="CDD" id="cd09820">
    <property type="entry name" value="dual_peroxidase_like"/>
    <property type="match status" value="1"/>
</dbReference>
<dbReference type="InterPro" id="IPR034821">
    <property type="entry name" value="DUOX_peroxidase"/>
</dbReference>
<evidence type="ECO:0000256" key="3">
    <source>
        <dbReference type="ARBA" id="ARBA00012698"/>
    </source>
</evidence>
<dbReference type="GO" id="GO:0020037">
    <property type="term" value="F:heme binding"/>
    <property type="evidence" value="ECO:0007669"/>
    <property type="project" value="InterPro"/>
</dbReference>
<keyword evidence="4" id="KW-0575">Peroxidase</keyword>
<evidence type="ECO:0000256" key="6">
    <source>
        <dbReference type="ARBA" id="ARBA00022692"/>
    </source>
</evidence>
<dbReference type="InterPro" id="IPR013121">
    <property type="entry name" value="Fe_red_NAD-bd_6"/>
</dbReference>
<evidence type="ECO:0000256" key="20">
    <source>
        <dbReference type="SAM" id="Phobius"/>
    </source>
</evidence>
<evidence type="ECO:0000259" key="22">
    <source>
        <dbReference type="PROSITE" id="PS51384"/>
    </source>
</evidence>
<dbReference type="CDD" id="cd00051">
    <property type="entry name" value="EFh"/>
    <property type="match status" value="1"/>
</dbReference>
<evidence type="ECO:0000256" key="10">
    <source>
        <dbReference type="ARBA" id="ARBA00022837"/>
    </source>
</evidence>
<proteinExistence type="inferred from homology"/>
<dbReference type="EC" id="1.6.3.1" evidence="3"/>
<dbReference type="GO" id="GO:0006979">
    <property type="term" value="P:response to oxidative stress"/>
    <property type="evidence" value="ECO:0007669"/>
    <property type="project" value="InterPro"/>
</dbReference>
<dbReference type="SFLD" id="SFLDG01169">
    <property type="entry name" value="NADPH_oxidase_subgroup_(NOX)"/>
    <property type="match status" value="1"/>
</dbReference>
<name>A0A6A4VYG5_AMPAM</name>
<dbReference type="GO" id="GO:0005509">
    <property type="term" value="F:calcium ion binding"/>
    <property type="evidence" value="ECO:0007669"/>
    <property type="project" value="InterPro"/>
</dbReference>
<keyword evidence="19" id="KW-0349">Heme</keyword>
<dbReference type="SUPFAM" id="SSF47473">
    <property type="entry name" value="EF-hand"/>
    <property type="match status" value="1"/>
</dbReference>
<dbReference type="PANTHER" id="PTHR11475:SF144">
    <property type="entry name" value="NAD(P)H OXIDASE (H2O2-FORMING)"/>
    <property type="match status" value="1"/>
</dbReference>
<comment type="similarity">
    <text evidence="2">In the N-terminal section; belongs to the peroxidase family.</text>
</comment>
<keyword evidence="8" id="KW-0677">Repeat</keyword>
<evidence type="ECO:0000313" key="23">
    <source>
        <dbReference type="EMBL" id="KAF0300967.1"/>
    </source>
</evidence>
<dbReference type="GO" id="GO:0042744">
    <property type="term" value="P:hydrogen peroxide catabolic process"/>
    <property type="evidence" value="ECO:0007669"/>
    <property type="project" value="UniProtKB-KW"/>
</dbReference>
<keyword evidence="16" id="KW-0376">Hydrogen peroxide</keyword>
<sequence length="1385" mass="160335">MKLRNSAECVEEEERPKRVEKQRYDGWYNNLAHSEWGSVDQRLTRKTPASYADGVYMMAGQDRPSPRKLSQIFMKGKDGLPSNKNRTALLVFFGQMISSEILMASEMGCPIEMHKIKVERCDEMYDKDCKGGKYMPFYRAGYDSKTGQCPNMPREQINSKTSWIDGSFIYSTSEAWLNTMRSFENGTFRTDENGMPPKNRERVPMLNYPSPHVLKTLSPERMFYSLKLAWRKIPRETLDNLISGMPERMQACVKERGGYIVLGDERTNQNPALLAFGILFFRWHNKVAMRVQEEHPDWSDEEVFQRARRIVVATLQNVAMYEYLPAFLGDAVDPYEGYRADVHPGISHVFQSAAFRFGHTMIPPGLYRRDNKCNFKKTATGDDALRLCSTWWDSSDVLQDSTVEELLMGMASQIAEQEDAVLCSDVRDKLFGPMEFSRRDLGALNIMRGRDNGLPDYNTVRKCFKLPMVTNLTEVNPELAQKHPDIFTELMDAYNGDVMNIDLYVGGMLESRDGPGELFRAIIKEQFQRLRDADRFWFENTENGVFSKDEVETIRKVRLYDIILATTNISRLDIQEKVFFHTADDPCPQPLQLNASLMEPCRFLSGHDYFQGSEVPYIYACIFLGAVPLLTAGAAYGVVKLMNRRRRRYRMKQEENNNGKSTDKMFVTEWLHQNHKRNVKIKFGPDVAFVTLNRKGIKLRTARFKGTETVVVEVTEDSHKKPMCLVRVPNDHDVVLEFDNLNMRKRFLTKLEQFLNGHSKTMETVTTFKEQMLQNAETKERRQKRLEHFFREAYALTFGLKPGEKRKMEVSNDIIMVMRTSLTKKEFASALGMKGDAVFVHKMFNVVDKDGDGQISFQEFLDTVVLFSRGTIDNKLRIIFDMCDNDRNGTIDKDELSEMLRSLVEIAKTNSLTDMEVTELIDGMFKSAGLEEKDVMTYDDFKLLMKEFKGDLIAIGLDCKGAKQNFLDTSTNVARMPSFRVDAFNERRDHWWWKRWDSWVTFLEENRQNIFYLFVFYVITIALFVERFIHYSFLAEHTDLRHVMGIGIAITRGSAASLSFCYSLLLLTMSRNILTLMKNYSIHQYIPIDSHIQFHKIVAFWMFFIGPAIIYTFDKIISLRTKYMELDIIETELLPSDVLKIKFYRPPNFQYHSGEWVRLACTGVGDEYHSFTLTSAPHENFLSCHIKAQGPWTWKLRSFFDPINYVQDEDAPPPRIRLEGPFGGGNQDWYKFEVAVMVGGGIGVTPYASILNDLVFGTSTNRYSGVSCKKVYFLWICPSHKSFEWFIDVLRDVEKKDVTQYICENHFQRLSNRSMFTGLKAINHFGRPDMASFFKFIQKKHNYVSKIGVFSCGPRPLTKSVSTACDDVNKGRKLPYFIHHFENFG</sequence>
<evidence type="ECO:0000313" key="24">
    <source>
        <dbReference type="Proteomes" id="UP000440578"/>
    </source>
</evidence>
<dbReference type="Pfam" id="PF00036">
    <property type="entry name" value="EF-hand_1"/>
    <property type="match status" value="1"/>
</dbReference>
<comment type="catalytic activity">
    <reaction evidence="18">
        <text>NADPH + O2 + H(+) = H2O2 + NADP(+)</text>
        <dbReference type="Rhea" id="RHEA:11260"/>
        <dbReference type="ChEBI" id="CHEBI:15378"/>
        <dbReference type="ChEBI" id="CHEBI:15379"/>
        <dbReference type="ChEBI" id="CHEBI:16240"/>
        <dbReference type="ChEBI" id="CHEBI:57783"/>
        <dbReference type="ChEBI" id="CHEBI:58349"/>
        <dbReference type="EC" id="1.6.3.1"/>
    </reaction>
</comment>
<dbReference type="EMBL" id="VIIS01001209">
    <property type="protein sequence ID" value="KAF0300967.1"/>
    <property type="molecule type" value="Genomic_DNA"/>
</dbReference>
<dbReference type="InterPro" id="IPR011992">
    <property type="entry name" value="EF-hand-dom_pair"/>
</dbReference>
<dbReference type="SMART" id="SM00054">
    <property type="entry name" value="EFh"/>
    <property type="match status" value="2"/>
</dbReference>
<dbReference type="PROSITE" id="PS51384">
    <property type="entry name" value="FAD_FR"/>
    <property type="match status" value="1"/>
</dbReference>
<dbReference type="InterPro" id="IPR018247">
    <property type="entry name" value="EF_Hand_1_Ca_BS"/>
</dbReference>
<keyword evidence="10" id="KW-0106">Calcium</keyword>
<keyword evidence="15" id="KW-0325">Glycoprotein</keyword>
<dbReference type="InterPro" id="IPR019791">
    <property type="entry name" value="Haem_peroxidase_animal"/>
</dbReference>
<dbReference type="PROSITE" id="PS50292">
    <property type="entry name" value="PEROXIDASE_3"/>
    <property type="match status" value="1"/>
</dbReference>
<evidence type="ECO:0000256" key="8">
    <source>
        <dbReference type="ARBA" id="ARBA00022737"/>
    </source>
</evidence>
<dbReference type="InterPro" id="IPR013112">
    <property type="entry name" value="FAD-bd_8"/>
</dbReference>
<dbReference type="Pfam" id="PF03098">
    <property type="entry name" value="An_peroxidase"/>
    <property type="match status" value="1"/>
</dbReference>
<dbReference type="Gene3D" id="3.40.50.80">
    <property type="entry name" value="Nucleotide-binding domain of ferredoxin-NADP reductase (FNR) module"/>
    <property type="match status" value="1"/>
</dbReference>
<dbReference type="InterPro" id="IPR037120">
    <property type="entry name" value="Haem_peroxidase_sf_animal"/>
</dbReference>
<dbReference type="PROSITE" id="PS50222">
    <property type="entry name" value="EF_HAND_2"/>
    <property type="match status" value="2"/>
</dbReference>
<keyword evidence="9" id="KW-0274">FAD</keyword>
<accession>A0A6A4VYG5</accession>
<feature type="transmembrane region" description="Helical" evidence="20">
    <location>
        <begin position="1049"/>
        <end position="1074"/>
    </location>
</feature>
<keyword evidence="5" id="KW-0285">Flavoprotein</keyword>
<dbReference type="Proteomes" id="UP000440578">
    <property type="component" value="Unassembled WGS sequence"/>
</dbReference>
<evidence type="ECO:0000256" key="7">
    <source>
        <dbReference type="ARBA" id="ARBA00022723"/>
    </source>
</evidence>
<dbReference type="Gene3D" id="1.10.640.10">
    <property type="entry name" value="Haem peroxidase domain superfamily, animal type"/>
    <property type="match status" value="1"/>
</dbReference>
<dbReference type="PROSITE" id="PS00018">
    <property type="entry name" value="EF_HAND_1"/>
    <property type="match status" value="2"/>
</dbReference>
<dbReference type="Gene3D" id="2.40.30.10">
    <property type="entry name" value="Translation factors"/>
    <property type="match status" value="1"/>
</dbReference>
<gene>
    <name evidence="23" type="primary">Duox_3</name>
    <name evidence="23" type="ORF">FJT64_026641</name>
</gene>
<dbReference type="PRINTS" id="PR00457">
    <property type="entry name" value="ANPEROXIDASE"/>
</dbReference>
<dbReference type="InterPro" id="IPR039261">
    <property type="entry name" value="FNR_nucleotide-bd"/>
</dbReference>
<feature type="transmembrane region" description="Helical" evidence="20">
    <location>
        <begin position="617"/>
        <end position="642"/>
    </location>
</feature>
<dbReference type="InterPro" id="IPR017938">
    <property type="entry name" value="Riboflavin_synthase-like_b-brl"/>
</dbReference>
<evidence type="ECO:0000256" key="9">
    <source>
        <dbReference type="ARBA" id="ARBA00022827"/>
    </source>
</evidence>
<organism evidence="23 24">
    <name type="scientific">Amphibalanus amphitrite</name>
    <name type="common">Striped barnacle</name>
    <name type="synonym">Balanus amphitrite</name>
    <dbReference type="NCBI Taxonomy" id="1232801"/>
    <lineage>
        <taxon>Eukaryota</taxon>
        <taxon>Metazoa</taxon>
        <taxon>Ecdysozoa</taxon>
        <taxon>Arthropoda</taxon>
        <taxon>Crustacea</taxon>
        <taxon>Multicrustacea</taxon>
        <taxon>Cirripedia</taxon>
        <taxon>Thoracica</taxon>
        <taxon>Thoracicalcarea</taxon>
        <taxon>Balanomorpha</taxon>
        <taxon>Balanoidea</taxon>
        <taxon>Balanidae</taxon>
        <taxon>Amphibalaninae</taxon>
        <taxon>Amphibalanus</taxon>
    </lineage>
</organism>
<dbReference type="Pfam" id="PF08022">
    <property type="entry name" value="FAD_binding_8"/>
    <property type="match status" value="1"/>
</dbReference>
<evidence type="ECO:0000256" key="14">
    <source>
        <dbReference type="ARBA" id="ARBA00023136"/>
    </source>
</evidence>
<dbReference type="FunFam" id="2.40.30.10:FF:000059">
    <property type="entry name" value="dual oxidase isoform X1"/>
    <property type="match status" value="1"/>
</dbReference>
<keyword evidence="14 20" id="KW-0472">Membrane</keyword>
<evidence type="ECO:0000256" key="11">
    <source>
        <dbReference type="ARBA" id="ARBA00022857"/>
    </source>
</evidence>
<dbReference type="GO" id="GO:0042742">
    <property type="term" value="P:defense response to bacterium"/>
    <property type="evidence" value="ECO:0007669"/>
    <property type="project" value="UniProtKB-ARBA"/>
</dbReference>
<dbReference type="PANTHER" id="PTHR11475">
    <property type="entry name" value="OXIDASE/PEROXIDASE"/>
    <property type="match status" value="1"/>
</dbReference>
<feature type="domain" description="EF-hand" evidence="21">
    <location>
        <begin position="871"/>
        <end position="906"/>
    </location>
</feature>
<evidence type="ECO:0000256" key="19">
    <source>
        <dbReference type="PIRSR" id="PIRSR619791-2"/>
    </source>
</evidence>
<feature type="binding site" description="axial binding residue" evidence="19">
    <location>
        <position position="359"/>
    </location>
    <ligand>
        <name>heme b</name>
        <dbReference type="ChEBI" id="CHEBI:60344"/>
    </ligand>
    <ligandPart>
        <name>Fe</name>
        <dbReference type="ChEBI" id="CHEBI:18248"/>
    </ligandPart>
</feature>
<keyword evidence="13" id="KW-0560">Oxidoreductase</keyword>
<comment type="subcellular location">
    <subcellularLocation>
        <location evidence="1">Membrane</location>
        <topology evidence="1">Multi-pass membrane protein</topology>
    </subcellularLocation>
</comment>
<dbReference type="GO" id="GO:0009653">
    <property type="term" value="P:anatomical structure morphogenesis"/>
    <property type="evidence" value="ECO:0007669"/>
    <property type="project" value="UniProtKB-ARBA"/>
</dbReference>
<keyword evidence="7 19" id="KW-0479">Metal-binding</keyword>
<keyword evidence="11" id="KW-0521">NADP</keyword>